<dbReference type="GO" id="GO:0030276">
    <property type="term" value="F:clathrin binding"/>
    <property type="evidence" value="ECO:0007669"/>
    <property type="project" value="TreeGrafter"/>
</dbReference>
<dbReference type="FunFam" id="1.25.40.90:FF:000006">
    <property type="entry name" value="Clathrin interactor 1"/>
    <property type="match status" value="1"/>
</dbReference>
<feature type="region of interest" description="Disordered" evidence="1">
    <location>
        <begin position="156"/>
        <end position="205"/>
    </location>
</feature>
<dbReference type="InterPro" id="IPR008942">
    <property type="entry name" value="ENTH_VHS"/>
</dbReference>
<keyword evidence="4" id="KW-1185">Reference proteome</keyword>
<dbReference type="OrthoDB" id="4033880at2759"/>
<gene>
    <name evidence="3" type="ORF">H4219_002377</name>
</gene>
<proteinExistence type="predicted"/>
<reference evidence="3" key="1">
    <citation type="submission" date="2022-07" db="EMBL/GenBank/DDBJ databases">
        <title>Phylogenomic reconstructions and comparative analyses of Kickxellomycotina fungi.</title>
        <authorList>
            <person name="Reynolds N.K."/>
            <person name="Stajich J.E."/>
            <person name="Barry K."/>
            <person name="Grigoriev I.V."/>
            <person name="Crous P."/>
            <person name="Smith M.E."/>
        </authorList>
    </citation>
    <scope>NUCLEOTIDE SEQUENCE</scope>
    <source>
        <strain evidence="3">NBRC 100468</strain>
    </source>
</reference>
<evidence type="ECO:0000313" key="3">
    <source>
        <dbReference type="EMBL" id="KAJ1918838.1"/>
    </source>
</evidence>
<feature type="compositionally biased region" description="Polar residues" evidence="1">
    <location>
        <begin position="548"/>
        <end position="574"/>
    </location>
</feature>
<organism evidence="3 4">
    <name type="scientific">Mycoemilia scoparia</name>
    <dbReference type="NCBI Taxonomy" id="417184"/>
    <lineage>
        <taxon>Eukaryota</taxon>
        <taxon>Fungi</taxon>
        <taxon>Fungi incertae sedis</taxon>
        <taxon>Zoopagomycota</taxon>
        <taxon>Kickxellomycotina</taxon>
        <taxon>Kickxellomycetes</taxon>
        <taxon>Kickxellales</taxon>
        <taxon>Kickxellaceae</taxon>
        <taxon>Mycoemilia</taxon>
    </lineage>
</organism>
<evidence type="ECO:0000313" key="4">
    <source>
        <dbReference type="Proteomes" id="UP001150538"/>
    </source>
</evidence>
<dbReference type="EMBL" id="JANBPU010000037">
    <property type="protein sequence ID" value="KAJ1918838.1"/>
    <property type="molecule type" value="Genomic_DNA"/>
</dbReference>
<dbReference type="GO" id="GO:0006897">
    <property type="term" value="P:endocytosis"/>
    <property type="evidence" value="ECO:0007669"/>
    <property type="project" value="TreeGrafter"/>
</dbReference>
<dbReference type="CDD" id="cd16991">
    <property type="entry name" value="ENTH_Ent1_Ent2"/>
    <property type="match status" value="1"/>
</dbReference>
<sequence>MESTGRKALRAVKNYTGGYSDIQKKVREATSNDPHGPSGALMNEIAQSTHNQYGFHEIMEILDKRLNDKGKNWRHVFKALTVLDYCLHCGSEIVVQYAKDNIYIIKTLREFQHVDDSGRDQGANVRQKAKDMTALLLDEARLKRERANANQYRWQGAVPSHSTPNLNHRRSFESQGNTYGDEERDTRMAKEMSLRQSRNPGYVPDDYDEESALKKALQESMNDVHRSGSFPQVSGKQIAQTSTSMPPSQGYGGGSNAQEGDLLGSFDDPAVSNSQGMQQMGGQLGGDLFNSNFNNAFNAQFNNQFPQNNDFGSMSMGMNNNAFGASTAGAENNFDALAGLSNAGFSAQSNFSTMGTMGGGSGTPFDNLAGNNMGQSSMTGTSINTGANPFSAEVGFGQQQQQQQGNVGTSIGTSGINGMSGAFGNAFDGGASAKPLPFGVNQNDPNARLAEIARNSERIDPFANLATGGSGAANFGTTPAAGNFTSATMASSAANDLSSLIDLNPAALSSNSQSSMGNRQGFGSVNRNPFLDGNPFSSSGANIFGDSSKPTLNQLQQSQSQPGAVVFQPNQTPNPFGGGMPSFGQQQHQHNGSFI</sequence>
<dbReference type="Proteomes" id="UP001150538">
    <property type="component" value="Unassembled WGS sequence"/>
</dbReference>
<dbReference type="GO" id="GO:0005768">
    <property type="term" value="C:endosome"/>
    <property type="evidence" value="ECO:0007669"/>
    <property type="project" value="TreeGrafter"/>
</dbReference>
<feature type="region of interest" description="Disordered" evidence="1">
    <location>
        <begin position="218"/>
        <end position="269"/>
    </location>
</feature>
<evidence type="ECO:0000256" key="1">
    <source>
        <dbReference type="SAM" id="MobiDB-lite"/>
    </source>
</evidence>
<dbReference type="InterPro" id="IPR013809">
    <property type="entry name" value="ENTH"/>
</dbReference>
<feature type="compositionally biased region" description="Polar residues" evidence="1">
    <location>
        <begin position="510"/>
        <end position="527"/>
    </location>
</feature>
<dbReference type="Gene3D" id="1.25.40.90">
    <property type="match status" value="1"/>
</dbReference>
<feature type="compositionally biased region" description="Polar residues" evidence="1">
    <location>
        <begin position="583"/>
        <end position="595"/>
    </location>
</feature>
<dbReference type="PANTHER" id="PTHR12276:SF110">
    <property type="entry name" value="EPSIN-1-RELATED"/>
    <property type="match status" value="1"/>
</dbReference>
<protein>
    <recommendedName>
        <fullName evidence="2">ENTH domain-containing protein</fullName>
    </recommendedName>
</protein>
<dbReference type="PROSITE" id="PS50942">
    <property type="entry name" value="ENTH"/>
    <property type="match status" value="1"/>
</dbReference>
<dbReference type="GO" id="GO:0005886">
    <property type="term" value="C:plasma membrane"/>
    <property type="evidence" value="ECO:0007669"/>
    <property type="project" value="TreeGrafter"/>
</dbReference>
<evidence type="ECO:0000259" key="2">
    <source>
        <dbReference type="PROSITE" id="PS50942"/>
    </source>
</evidence>
<feature type="domain" description="ENTH" evidence="2">
    <location>
        <begin position="14"/>
        <end position="146"/>
    </location>
</feature>
<feature type="compositionally biased region" description="Basic and acidic residues" evidence="1">
    <location>
        <begin position="184"/>
        <end position="193"/>
    </location>
</feature>
<dbReference type="GO" id="GO:0030125">
    <property type="term" value="C:clathrin vesicle coat"/>
    <property type="evidence" value="ECO:0007669"/>
    <property type="project" value="TreeGrafter"/>
</dbReference>
<dbReference type="GO" id="GO:0005543">
    <property type="term" value="F:phospholipid binding"/>
    <property type="evidence" value="ECO:0007669"/>
    <property type="project" value="TreeGrafter"/>
</dbReference>
<dbReference type="SMART" id="SM00273">
    <property type="entry name" value="ENTH"/>
    <property type="match status" value="1"/>
</dbReference>
<accession>A0A9W7ZXS4</accession>
<dbReference type="AlphaFoldDB" id="A0A9W7ZXS4"/>
<dbReference type="PANTHER" id="PTHR12276">
    <property type="entry name" value="EPSIN/ENT-RELATED"/>
    <property type="match status" value="1"/>
</dbReference>
<comment type="caution">
    <text evidence="3">The sequence shown here is derived from an EMBL/GenBank/DDBJ whole genome shotgun (WGS) entry which is preliminary data.</text>
</comment>
<dbReference type="SUPFAM" id="SSF48464">
    <property type="entry name" value="ENTH/VHS domain"/>
    <property type="match status" value="1"/>
</dbReference>
<name>A0A9W7ZXS4_9FUNG</name>
<feature type="region of interest" description="Disordered" evidence="1">
    <location>
        <begin position="510"/>
        <end position="595"/>
    </location>
</feature>
<feature type="compositionally biased region" description="Polar residues" evidence="1">
    <location>
        <begin position="229"/>
        <end position="247"/>
    </location>
</feature>
<dbReference type="Pfam" id="PF01417">
    <property type="entry name" value="ENTH"/>
    <property type="match status" value="1"/>
</dbReference>